<evidence type="ECO:0000259" key="1">
    <source>
        <dbReference type="Pfam" id="PF04991"/>
    </source>
</evidence>
<dbReference type="OrthoDB" id="9786100at2"/>
<dbReference type="GO" id="GO:0009100">
    <property type="term" value="P:glycoprotein metabolic process"/>
    <property type="evidence" value="ECO:0007669"/>
    <property type="project" value="UniProtKB-ARBA"/>
</dbReference>
<protein>
    <submittedName>
        <fullName evidence="2">LicD family protein (Phosphorylcholine metabolism)</fullName>
    </submittedName>
</protein>
<dbReference type="AlphaFoldDB" id="A0A0W0V5T5"/>
<evidence type="ECO:0000313" key="3">
    <source>
        <dbReference type="Proteomes" id="UP000054761"/>
    </source>
</evidence>
<dbReference type="RefSeq" id="WP_058502699.1">
    <property type="nucleotide sequence ID" value="NZ_CAAAJA010000032.1"/>
</dbReference>
<dbReference type="InterPro" id="IPR007074">
    <property type="entry name" value="LicD/FKTN/FKRP_NTP_transf"/>
</dbReference>
<gene>
    <name evidence="2" type="ORF">Lisr_2410</name>
</gene>
<organism evidence="2 3">
    <name type="scientific">Legionella israelensis</name>
    <dbReference type="NCBI Taxonomy" id="454"/>
    <lineage>
        <taxon>Bacteria</taxon>
        <taxon>Pseudomonadati</taxon>
        <taxon>Pseudomonadota</taxon>
        <taxon>Gammaproteobacteria</taxon>
        <taxon>Legionellales</taxon>
        <taxon>Legionellaceae</taxon>
        <taxon>Legionella</taxon>
    </lineage>
</organism>
<dbReference type="Proteomes" id="UP000054761">
    <property type="component" value="Unassembled WGS sequence"/>
</dbReference>
<name>A0A0W0V5T5_9GAMM</name>
<reference evidence="2 3" key="1">
    <citation type="submission" date="2015-11" db="EMBL/GenBank/DDBJ databases">
        <title>Genomic analysis of 38 Legionella species identifies large and diverse effector repertoires.</title>
        <authorList>
            <person name="Burstein D."/>
            <person name="Amaro F."/>
            <person name="Zusman T."/>
            <person name="Lifshitz Z."/>
            <person name="Cohen O."/>
            <person name="Gilbert J.A."/>
            <person name="Pupko T."/>
            <person name="Shuman H.A."/>
            <person name="Segal G."/>
        </authorList>
    </citation>
    <scope>NUCLEOTIDE SEQUENCE [LARGE SCALE GENOMIC DNA]</scope>
    <source>
        <strain evidence="2 3">Bercovier 4</strain>
    </source>
</reference>
<dbReference type="InterPro" id="IPR052942">
    <property type="entry name" value="LPS_cholinephosphotransferase"/>
</dbReference>
<evidence type="ECO:0000313" key="2">
    <source>
        <dbReference type="EMBL" id="KTD15065.1"/>
    </source>
</evidence>
<dbReference type="PATRIC" id="fig|454.4.peg.2636"/>
<feature type="domain" description="LicD/FKTN/FKRP nucleotidyltransferase" evidence="1">
    <location>
        <begin position="38"/>
        <end position="257"/>
    </location>
</feature>
<comment type="caution">
    <text evidence="2">The sequence shown here is derived from an EMBL/GenBank/DDBJ whole genome shotgun (WGS) entry which is preliminary data.</text>
</comment>
<accession>A0A0W0V5T5</accession>
<dbReference type="EMBL" id="LNYH01000147">
    <property type="protein sequence ID" value="KTD15065.1"/>
    <property type="molecule type" value="Genomic_DNA"/>
</dbReference>
<dbReference type="STRING" id="454.Lisr_2410"/>
<dbReference type="PANTHER" id="PTHR43404">
    <property type="entry name" value="LIPOPOLYSACCHARIDE CHOLINEPHOSPHOTRANSFERASE LICD"/>
    <property type="match status" value="1"/>
</dbReference>
<keyword evidence="3" id="KW-1185">Reference proteome</keyword>
<dbReference type="PANTHER" id="PTHR43404:SF2">
    <property type="entry name" value="LIPOPOLYSACCHARIDE CHOLINEPHOSPHOTRANSFERASE LICD"/>
    <property type="match status" value="1"/>
</dbReference>
<dbReference type="Pfam" id="PF04991">
    <property type="entry name" value="LicD"/>
    <property type="match status" value="1"/>
</dbReference>
<sequence length="290" mass="34007">MTTAPNNQDNIQSAQHDGRLRQAQLKMLTILEVVDSICQKHHLDYWLEGGTLLGAIRHQGFIPWDDDLDISMPRESYEAFLRLAPDEMPKSMWLQTPKTDPGYFDLSVPLKIRDLDSRFISIHEQGNEPYQQGIFIDVFVYDRMPTDKMKRRLRKLKAKKTLRLLYWKYASIPCGHYAHLYKNLSRLFPKQTLENMLKKIIRNSNQADSPYLGYGYDCVNSNCVDYEDIYPLQRTVFEGRSFSIARRPEAILTQLFGDFMQLPPENERIMKHCRELIPSLSQIELISEDR</sequence>
<proteinExistence type="predicted"/>